<evidence type="ECO:0000256" key="1">
    <source>
        <dbReference type="ARBA" id="ARBA00004496"/>
    </source>
</evidence>
<name>A0ABD3XM53_SINWO</name>
<evidence type="ECO:0000256" key="3">
    <source>
        <dbReference type="ARBA" id="ARBA00022490"/>
    </source>
</evidence>
<feature type="region of interest" description="Disordered" evidence="4">
    <location>
        <begin position="1733"/>
        <end position="1786"/>
    </location>
</feature>
<feature type="compositionally biased region" description="Polar residues" evidence="4">
    <location>
        <begin position="1736"/>
        <end position="1751"/>
    </location>
</feature>
<feature type="compositionally biased region" description="Polar residues" evidence="4">
    <location>
        <begin position="2408"/>
        <end position="2418"/>
    </location>
</feature>
<dbReference type="Gene3D" id="3.10.310.20">
    <property type="entry name" value="DHHA2 domain"/>
    <property type="match status" value="1"/>
</dbReference>
<dbReference type="InterPro" id="IPR038763">
    <property type="entry name" value="DHH_sf"/>
</dbReference>
<feature type="region of interest" description="Disordered" evidence="4">
    <location>
        <begin position="2189"/>
        <end position="2232"/>
    </location>
</feature>
<dbReference type="Gene3D" id="3.90.1640.10">
    <property type="entry name" value="inorganic pyrophosphatase (n-terminal core)"/>
    <property type="match status" value="1"/>
</dbReference>
<feature type="region of interest" description="Disordered" evidence="4">
    <location>
        <begin position="2552"/>
        <end position="2576"/>
    </location>
</feature>
<feature type="domain" description="CRAL-TRIO" evidence="5">
    <location>
        <begin position="3517"/>
        <end position="3678"/>
    </location>
</feature>
<feature type="region of interest" description="Disordered" evidence="4">
    <location>
        <begin position="3339"/>
        <end position="3379"/>
    </location>
</feature>
<feature type="compositionally biased region" description="Basic and acidic residues" evidence="4">
    <location>
        <begin position="2208"/>
        <end position="2229"/>
    </location>
</feature>
<evidence type="ECO:0000256" key="2">
    <source>
        <dbReference type="ARBA" id="ARBA00010331"/>
    </source>
</evidence>
<dbReference type="SUPFAM" id="SSF52087">
    <property type="entry name" value="CRAL/TRIO domain"/>
    <property type="match status" value="1"/>
</dbReference>
<dbReference type="Proteomes" id="UP001634394">
    <property type="component" value="Unassembled WGS sequence"/>
</dbReference>
<keyword evidence="7" id="KW-1185">Reference proteome</keyword>
<feature type="compositionally biased region" description="Polar residues" evidence="4">
    <location>
        <begin position="2029"/>
        <end position="2048"/>
    </location>
</feature>
<dbReference type="SMART" id="SM01131">
    <property type="entry name" value="DHHA2"/>
    <property type="match status" value="1"/>
</dbReference>
<feature type="compositionally biased region" description="Basic and acidic residues" evidence="4">
    <location>
        <begin position="3220"/>
        <end position="3235"/>
    </location>
</feature>
<feature type="compositionally biased region" description="Polar residues" evidence="4">
    <location>
        <begin position="2346"/>
        <end position="2357"/>
    </location>
</feature>
<feature type="compositionally biased region" description="Polar residues" evidence="4">
    <location>
        <begin position="3473"/>
        <end position="3486"/>
    </location>
</feature>
<evidence type="ECO:0000313" key="7">
    <source>
        <dbReference type="Proteomes" id="UP001634394"/>
    </source>
</evidence>
<dbReference type="InterPro" id="IPR022181">
    <property type="entry name" value="Bcl2-/adenovirus-E1B"/>
</dbReference>
<dbReference type="InterPro" id="IPR038222">
    <property type="entry name" value="DHHA2_dom_sf"/>
</dbReference>
<evidence type="ECO:0000256" key="4">
    <source>
        <dbReference type="SAM" id="MobiDB-lite"/>
    </source>
</evidence>
<comment type="caution">
    <text evidence="6">The sequence shown here is derived from an EMBL/GenBank/DDBJ whole genome shotgun (WGS) entry which is preliminary data.</text>
</comment>
<dbReference type="PANTHER" id="PTHR12112">
    <property type="entry name" value="BNIP - RELATED"/>
    <property type="match status" value="1"/>
</dbReference>
<comment type="similarity">
    <text evidence="2">Belongs to the PPase class C family. Prune subfamily.</text>
</comment>
<feature type="region of interest" description="Disordered" evidence="4">
    <location>
        <begin position="2014"/>
        <end position="2049"/>
    </location>
</feature>
<dbReference type="PANTHER" id="PTHR12112:SF39">
    <property type="entry name" value="EG:152A3.5 PROTEIN (FBGN0003116_PN PROTEIN)"/>
    <property type="match status" value="1"/>
</dbReference>
<feature type="compositionally biased region" description="Basic and acidic residues" evidence="4">
    <location>
        <begin position="2358"/>
        <end position="2373"/>
    </location>
</feature>
<dbReference type="Pfam" id="PF12496">
    <property type="entry name" value="BNIP2"/>
    <property type="match status" value="1"/>
</dbReference>
<feature type="region of interest" description="Disordered" evidence="4">
    <location>
        <begin position="2342"/>
        <end position="2425"/>
    </location>
</feature>
<keyword evidence="3" id="KW-0963">Cytoplasm</keyword>
<feature type="region of interest" description="Disordered" evidence="4">
    <location>
        <begin position="3445"/>
        <end position="3501"/>
    </location>
</feature>
<feature type="region of interest" description="Disordered" evidence="4">
    <location>
        <begin position="2493"/>
        <end position="2513"/>
    </location>
</feature>
<sequence>MDEYLTYTKRRLSELETIDKVHVVLGNESCDLDSAVAALTYAFYLHHKSVKDPGVLYLPVLNITSDQYRLRTETVYFLGRLNIKQTDLTFRDDVDLQTLKAIGKLDLTLVDHNVLVVHDQSLEDIVTTVIDHRTRDRQEQAGVRVVIDLVGSCCTLIAEELLSDPDFNLNHQVALLLYGTILIDTVNRSVAAGKLTQRDEAVLQRLEGVLQDVNGDQLYEDIQMAKCDLSGLTTMEILEKDIKMVSGTSMTVAMSSVSVDIQELLSRDGLTSDLETFCQQMGCPVLVVMSITVADEDNTNRQLAVFSTNRIFREQICDVLDLSTNPNLQLEPVAVSLENISIFRQGNVKASRKKVLPVIKAFLNGDKTPDITSKEFASETQQAAAKVTEGFSSFSNLLDTNINTTSKQNQSFFTESNETNKQLFSKDDFDPFGAMNIDDIPVKERQSMNLVTDSFDPFASSSMQNQSEDESYFTVSNETQFSDADFNPYDGLSNDDKPIKEEHDTNLVDIQNFDPFKTISNSESNEWQSGSEVGSLDPWSSSGKSESVLKQSDSGLYYFDTFTDPVQNQSVAAEHPATSYSTPVQSKAQMDDFELMTPKSLKEEAVSQSEISDHVELVNLDQDHSTSDRTLSADTNQPLLDYRLFDVGGSSGEDLKNSWENPFLASQEVSFTDNAQLSPHESVNVSDLFKNNNLESLKFDKYRGGSHTAQDDREKYGNVCDSLELNEADFFDQINTPDYQSGVSTPLINSGISTPFESLHANHSGRNSESESGYPTITHTPPHSFTESGMANLNKDHVLPSFNSSEMVERIHKKKASLHGATEINFNSNSVPYTPQNSFIEGTFDAFMIDRDLPSFDNSEFVQKIHEKRSSLAGIHEDDMDSEASQYPYAPHNSFIGGTFDKYAQENLSSMNDAETVKNVREKQAALSFFSGSDNQFFQKESLQTESPSFGSVESNNPFLVNVESDASSSTNPFLFMDDGLLSMQEFISPFTPQTNASESNLHFMENRDSSIESELTETHSKKLPLIMDDENFENVAAQNPFFENFENAAAQNPTFENFENVAAQNPTFENFENVAAQNPTFENFENVAAQNPFFENFEENLNSMQNEGEKIEKNACETDSLDSKFTEQEGHGEYELKEKSLKEESIDSQLFKDDLVYIETGKEDDLYSGFKCAANTSILDEDDIRLREISNIWGQDIQQQDVVNNDHLDSVNLHVTTGTSKPDELDEEYQLIEYSNAQTEASSDTDKKLEIECDTRSEEDLLGGRETEEIQEIAYSITGEIIQTVLDNFPDLHIPIEAKTLQEVESKVLEEGSESPNKSEGESIFSLETEYLPNMDPLGGNMELVTSPSISAQDQDKEFGDVETASFHRASHEECHADSLYQGDTAHSATSLSDGLPSVPEVIIEASQVSENETLDFVPHKLGSDHIPHQHVVSSDMTSLSRATAVNLESSEKVNEDMLVMNIEQTKALEKQNVDSCEPDLDLILPEVSVSASFVPATNIEIVQQLDSETQNLVTQQPDMESVSHQPDSEWISVKPSSDLLLSQAISEDILSLSHDAGDGFASNIMISADQSVGTGFNNVQHDDYEADEQNSFPDGSVLESFRTDLITNETEVSGEKSASEIESIMNEKMLDLAGNIVNSVLANAIECTLGGIMKSNVKRHVVSEESVDFSPVSTSLEDDVIEFASETEIDHIETLLETEVSCIGAAGEKKIFRTESAFDTDIPDKEIQYEKEMSQSTQAAYEDTVQTSEADGEIRHDPSDSEDSDTSSTTTEGSYRIEDPGVTFPPEMLYDTMDTLEISGLGQETPANYLLAEEVIDKGNIPDLVTSVGYSYTSKTDELCHMSELQDISGVPDIADKYAVTEIVNNSDLLEKQDYSSLIDLDNISSNQHSEISSDSQTGTNIKEIWELQDQTGYIVEPYVRQTAEKDEKVQTWDGFEESVADTQNSNNSALVVGPKQDEIESLSAYHTTEKSKEEDTVPDLMTLVHKKEKLKGGYSFDLPIPFVIIQEAADDLPSEEESPSPPSAGKKSSNMADNATQTNKSTATETVKHECENLIDIALTYSVSHESDLTGRKQREDDAFLFKDDSTVGLKSQHADDIPIEIMLEETHENVIEEVHSLQEGNVCKESVCLEMSASEIDAGSFDENRLGKDTDIQEKSVAVDVEITSFEQSKMDEEYTVTDYKTAQESGTFKSHSTDIVADSTGNDSEKTYDVETEAKSTEKNKTDEDNAFADLNPVEEHSASKMELSFKAAETTGNSSEKSFFPEIKSTEGNNMDQDNTIAAFQLAEESDYFRSQSTEMKVDSTCRDYEKSFTAEFRTKSPEEINISMNNTVAEFKLVEEPSASKSQPDITNADSKSKDSEKSLTAESETKSSAPTVEIISPEQNQMDVDSTFKDFKRSEESEVSESYLTMITPDNTDEEPERSYAVKLKTKPPHENAVDKDDAIEDVIIVEESERSYAVKVETKPPDENAVDEDDAIEDVITVEESERSYAFEVETKPPHETAEDENDAIADAIPVEESERSYAVKVETQPPHENAVDENDAIADGIPVEESERSYAVTVETKPPHGNAEDEDNFIAELIPVEEYDTPDSYSADIVVDSISKSIAKSYAAEEETKLQEKNEMDDFEHAEEFGPFTSQSNEISDYCASKDFKHAEELNAFKHQSAEIAVDSIGADFVDPVVQVKSSEGKQMNEDKKVSDFKPVREFVASHKKSFDNDNVTDITSEMFEKSNAAAVETISVMGENMDDNKMDVDFKSAEDFDAFQSQSAEVTAHSTYTHFENSFVLTDVKPLEEFDAVKMQPSYNAATSASEHFENSNAAEAETMSSQENTFDAGGTVTDLKSAEEFDIFRSQSTEITVNSTGTDSENSFAFADFKFGDELDVSKMQSSYNAIISTSKHFEKSLAAEAETMFTEESQMEEENAVVDIKLKEDTDALKSQLFEITVDSTGKDSEKSSVADGLIQSTQENKMDEDNLISNFILVEESNALERHSAEITADSSGKSSAKSFVADIETNSLEKHKIDEDNTSVDFQTANESEAFKSQSNEIVDFSTGKDFENSFAPEVQTTSPEGRQVDEDKIVADFKPMEELDASKRLSSDNVTESTHEHFKKSDAAEVEILFADEKKMEEDNTVADFKSAEEFVVFRRQLTEITADNRGTDLENSSVSDVESKLQEDKILTNETSPDFKKLSVVETENKSSVEEKMIEDITVTDQKLAQEYDASKSQSTEDKAENTSEDLNSSVSDLDDRSSVVLRKEVYMTTAGRMSIAIDSTYENMIPEPKEDMEKMTSISTVLEELQVEQILQEADNLVADVDKTLALSNQSCDSSSTHLHELMATSLQPAEPQEKSLKEVENKKRHKRETSVTSLESKEKMRGMDWTQEFYEDPIPGMEAEEVCDSSDDSQVGSSDSEDDDSKPGRPSSLFDERKAKRRIAADVNILNKDESTDDILDDPPTPDDLGDDLGELEWENDTPVTSPSEPLSSQFCARDDDDEERESHDKSQFRNVQIAGKEHRVDMGVIEPYKKVLSHGGYYGDGLNAIILFSGCYLPDRSRRDYQYVMDNLFLYVISTLELLVAEDYLIVYFHGATPRRQMPSFGWLKKCYQTIDRRLKKNLKTLLLVHPTLWLKTVVMMTKPFISSKFSSKLRFVKTLRELATIIPMEYIYVPEPVQVYDDRLRNSTSISTPSSSSSDNTTPR</sequence>
<feature type="region of interest" description="Disordered" evidence="4">
    <location>
        <begin position="3220"/>
        <end position="3245"/>
    </location>
</feature>
<dbReference type="Pfam" id="PF13716">
    <property type="entry name" value="CRAL_TRIO_2"/>
    <property type="match status" value="1"/>
</dbReference>
<protein>
    <recommendedName>
        <fullName evidence="5">CRAL-TRIO domain-containing protein</fullName>
    </recommendedName>
</protein>
<dbReference type="InterPro" id="IPR036865">
    <property type="entry name" value="CRAL-TRIO_dom_sf"/>
</dbReference>
<evidence type="ECO:0000313" key="6">
    <source>
        <dbReference type="EMBL" id="KAL3887240.1"/>
    </source>
</evidence>
<dbReference type="FunFam" id="3.40.525.10:FF:000001">
    <property type="entry name" value="BCL2/adenovirus E1B protein-interacting protein 2"/>
    <property type="match status" value="1"/>
</dbReference>
<feature type="region of interest" description="Disordered" evidence="4">
    <location>
        <begin position="521"/>
        <end position="543"/>
    </location>
</feature>
<dbReference type="CDD" id="cd00170">
    <property type="entry name" value="SEC14"/>
    <property type="match status" value="1"/>
</dbReference>
<reference evidence="6 7" key="1">
    <citation type="submission" date="2024-11" db="EMBL/GenBank/DDBJ databases">
        <title>Chromosome-level genome assembly of the freshwater bivalve Anodonta woodiana.</title>
        <authorList>
            <person name="Chen X."/>
        </authorList>
    </citation>
    <scope>NUCLEOTIDE SEQUENCE [LARGE SCALE GENOMIC DNA]</scope>
    <source>
        <strain evidence="6">MN2024</strain>
        <tissue evidence="6">Gills</tissue>
    </source>
</reference>
<dbReference type="InterPro" id="IPR004097">
    <property type="entry name" value="DHHA2"/>
</dbReference>
<accession>A0ABD3XM53</accession>
<feature type="region of interest" description="Disordered" evidence="4">
    <location>
        <begin position="3394"/>
        <end position="3430"/>
    </location>
</feature>
<comment type="subcellular location">
    <subcellularLocation>
        <location evidence="1">Cytoplasm</location>
    </subcellularLocation>
</comment>
<gene>
    <name evidence="6" type="ORF">ACJMK2_027186</name>
</gene>
<feature type="compositionally biased region" description="Basic and acidic residues" evidence="4">
    <location>
        <begin position="2493"/>
        <end position="2506"/>
    </location>
</feature>
<dbReference type="SMART" id="SM00516">
    <property type="entry name" value="SEC14"/>
    <property type="match status" value="1"/>
</dbReference>
<dbReference type="SUPFAM" id="SSF64182">
    <property type="entry name" value="DHH phosphoesterases"/>
    <property type="match status" value="1"/>
</dbReference>
<feature type="compositionally biased region" description="Basic and acidic residues" evidence="4">
    <location>
        <begin position="2394"/>
        <end position="2404"/>
    </location>
</feature>
<proteinExistence type="inferred from homology"/>
<dbReference type="PROSITE" id="PS50191">
    <property type="entry name" value="CRAL_TRIO"/>
    <property type="match status" value="1"/>
</dbReference>
<dbReference type="InterPro" id="IPR001251">
    <property type="entry name" value="CRAL-TRIO_dom"/>
</dbReference>
<dbReference type="GO" id="GO:0005737">
    <property type="term" value="C:cytoplasm"/>
    <property type="evidence" value="ECO:0007669"/>
    <property type="project" value="UniProtKB-SubCell"/>
</dbReference>
<organism evidence="6 7">
    <name type="scientific">Sinanodonta woodiana</name>
    <name type="common">Chinese pond mussel</name>
    <name type="synonym">Anodonta woodiana</name>
    <dbReference type="NCBI Taxonomy" id="1069815"/>
    <lineage>
        <taxon>Eukaryota</taxon>
        <taxon>Metazoa</taxon>
        <taxon>Spiralia</taxon>
        <taxon>Lophotrochozoa</taxon>
        <taxon>Mollusca</taxon>
        <taxon>Bivalvia</taxon>
        <taxon>Autobranchia</taxon>
        <taxon>Heteroconchia</taxon>
        <taxon>Palaeoheterodonta</taxon>
        <taxon>Unionida</taxon>
        <taxon>Unionoidea</taxon>
        <taxon>Unionidae</taxon>
        <taxon>Unioninae</taxon>
        <taxon>Sinanodonta</taxon>
    </lineage>
</organism>
<dbReference type="Gene3D" id="3.40.525.10">
    <property type="entry name" value="CRAL-TRIO lipid binding domain"/>
    <property type="match status" value="1"/>
</dbReference>
<feature type="compositionally biased region" description="Acidic residues" evidence="4">
    <location>
        <begin position="3446"/>
        <end position="3471"/>
    </location>
</feature>
<dbReference type="EMBL" id="JBJQND010000002">
    <property type="protein sequence ID" value="KAL3887240.1"/>
    <property type="molecule type" value="Genomic_DNA"/>
</dbReference>
<evidence type="ECO:0000259" key="5">
    <source>
        <dbReference type="PROSITE" id="PS50191"/>
    </source>
</evidence>
<dbReference type="Pfam" id="PF02833">
    <property type="entry name" value="DHHA2"/>
    <property type="match status" value="1"/>
</dbReference>
<feature type="compositionally biased region" description="Basic and acidic residues" evidence="4">
    <location>
        <begin position="3346"/>
        <end position="3356"/>
    </location>
</feature>